<protein>
    <recommendedName>
        <fullName evidence="8">Rhodopsin domain-containing protein</fullName>
    </recommendedName>
</protein>
<organism evidence="9 10">
    <name type="scientific">Rhypophila decipiens</name>
    <dbReference type="NCBI Taxonomy" id="261697"/>
    <lineage>
        <taxon>Eukaryota</taxon>
        <taxon>Fungi</taxon>
        <taxon>Dikarya</taxon>
        <taxon>Ascomycota</taxon>
        <taxon>Pezizomycotina</taxon>
        <taxon>Sordariomycetes</taxon>
        <taxon>Sordariomycetidae</taxon>
        <taxon>Sordariales</taxon>
        <taxon>Naviculisporaceae</taxon>
        <taxon>Rhypophila</taxon>
    </lineage>
</organism>
<dbReference type="Pfam" id="PF20684">
    <property type="entry name" value="Fung_rhodopsin"/>
    <property type="match status" value="1"/>
</dbReference>
<dbReference type="InterPro" id="IPR049326">
    <property type="entry name" value="Rhodopsin_dom_fungi"/>
</dbReference>
<evidence type="ECO:0000313" key="10">
    <source>
        <dbReference type="Proteomes" id="UP001301769"/>
    </source>
</evidence>
<dbReference type="PANTHER" id="PTHR33048:SF162">
    <property type="entry name" value="SATRATOXIN BIOSYNTHESIS SC1 CLUSTER PROTEIN 4"/>
    <property type="match status" value="1"/>
</dbReference>
<comment type="similarity">
    <text evidence="5">Belongs to the SAT4 family.</text>
</comment>
<evidence type="ECO:0000256" key="7">
    <source>
        <dbReference type="SAM" id="Phobius"/>
    </source>
</evidence>
<feature type="transmembrane region" description="Helical" evidence="7">
    <location>
        <begin position="25"/>
        <end position="44"/>
    </location>
</feature>
<evidence type="ECO:0000313" key="9">
    <source>
        <dbReference type="EMBL" id="KAK4211843.1"/>
    </source>
</evidence>
<proteinExistence type="inferred from homology"/>
<feature type="transmembrane region" description="Helical" evidence="7">
    <location>
        <begin position="266"/>
        <end position="291"/>
    </location>
</feature>
<evidence type="ECO:0000256" key="1">
    <source>
        <dbReference type="ARBA" id="ARBA00004141"/>
    </source>
</evidence>
<accession>A0AAN6Y445</accession>
<dbReference type="InterPro" id="IPR052337">
    <property type="entry name" value="SAT4-like"/>
</dbReference>
<feature type="transmembrane region" description="Helical" evidence="7">
    <location>
        <begin position="142"/>
        <end position="162"/>
    </location>
</feature>
<feature type="compositionally biased region" description="Polar residues" evidence="6">
    <location>
        <begin position="320"/>
        <end position="338"/>
    </location>
</feature>
<evidence type="ECO:0000256" key="2">
    <source>
        <dbReference type="ARBA" id="ARBA00022692"/>
    </source>
</evidence>
<dbReference type="AlphaFoldDB" id="A0AAN6Y445"/>
<feature type="transmembrane region" description="Helical" evidence="7">
    <location>
        <begin position="224"/>
        <end position="246"/>
    </location>
</feature>
<dbReference type="Proteomes" id="UP001301769">
    <property type="component" value="Unassembled WGS sequence"/>
</dbReference>
<evidence type="ECO:0000256" key="3">
    <source>
        <dbReference type="ARBA" id="ARBA00022989"/>
    </source>
</evidence>
<feature type="region of interest" description="Disordered" evidence="6">
    <location>
        <begin position="318"/>
        <end position="338"/>
    </location>
</feature>
<evidence type="ECO:0000256" key="6">
    <source>
        <dbReference type="SAM" id="MobiDB-lite"/>
    </source>
</evidence>
<reference evidence="9" key="1">
    <citation type="journal article" date="2023" name="Mol. Phylogenet. Evol.">
        <title>Genome-scale phylogeny and comparative genomics of the fungal order Sordariales.</title>
        <authorList>
            <person name="Hensen N."/>
            <person name="Bonometti L."/>
            <person name="Westerberg I."/>
            <person name="Brannstrom I.O."/>
            <person name="Guillou S."/>
            <person name="Cros-Aarteil S."/>
            <person name="Calhoun S."/>
            <person name="Haridas S."/>
            <person name="Kuo A."/>
            <person name="Mondo S."/>
            <person name="Pangilinan J."/>
            <person name="Riley R."/>
            <person name="LaButti K."/>
            <person name="Andreopoulos B."/>
            <person name="Lipzen A."/>
            <person name="Chen C."/>
            <person name="Yan M."/>
            <person name="Daum C."/>
            <person name="Ng V."/>
            <person name="Clum A."/>
            <person name="Steindorff A."/>
            <person name="Ohm R.A."/>
            <person name="Martin F."/>
            <person name="Silar P."/>
            <person name="Natvig D.O."/>
            <person name="Lalanne C."/>
            <person name="Gautier V."/>
            <person name="Ament-Velasquez S.L."/>
            <person name="Kruys A."/>
            <person name="Hutchinson M.I."/>
            <person name="Powell A.J."/>
            <person name="Barry K."/>
            <person name="Miller A.N."/>
            <person name="Grigoriev I.V."/>
            <person name="Debuchy R."/>
            <person name="Gladieux P."/>
            <person name="Hiltunen Thoren M."/>
            <person name="Johannesson H."/>
        </authorList>
    </citation>
    <scope>NUCLEOTIDE SEQUENCE</scope>
    <source>
        <strain evidence="9">PSN293</strain>
    </source>
</reference>
<gene>
    <name evidence="9" type="ORF">QBC37DRAFT_426041</name>
</gene>
<feature type="transmembrane region" description="Helical" evidence="7">
    <location>
        <begin position="104"/>
        <end position="130"/>
    </location>
</feature>
<name>A0AAN6Y445_9PEZI</name>
<keyword evidence="3 7" id="KW-1133">Transmembrane helix</keyword>
<reference evidence="9" key="2">
    <citation type="submission" date="2023-05" db="EMBL/GenBank/DDBJ databases">
        <authorList>
            <consortium name="Lawrence Berkeley National Laboratory"/>
            <person name="Steindorff A."/>
            <person name="Hensen N."/>
            <person name="Bonometti L."/>
            <person name="Westerberg I."/>
            <person name="Brannstrom I.O."/>
            <person name="Guillou S."/>
            <person name="Cros-Aarteil S."/>
            <person name="Calhoun S."/>
            <person name="Haridas S."/>
            <person name="Kuo A."/>
            <person name="Mondo S."/>
            <person name="Pangilinan J."/>
            <person name="Riley R."/>
            <person name="Labutti K."/>
            <person name="Andreopoulos B."/>
            <person name="Lipzen A."/>
            <person name="Chen C."/>
            <person name="Yanf M."/>
            <person name="Daum C."/>
            <person name="Ng V."/>
            <person name="Clum A."/>
            <person name="Ohm R."/>
            <person name="Martin F."/>
            <person name="Silar P."/>
            <person name="Natvig D."/>
            <person name="Lalanne C."/>
            <person name="Gautier V."/>
            <person name="Ament-Velasquez S.L."/>
            <person name="Kruys A."/>
            <person name="Hutchinson M.I."/>
            <person name="Powell A.J."/>
            <person name="Barry K."/>
            <person name="Miller A.N."/>
            <person name="Grigoriev I.V."/>
            <person name="Debuchy R."/>
            <person name="Gladieux P."/>
            <person name="Thoren M.H."/>
            <person name="Johannesson H."/>
        </authorList>
    </citation>
    <scope>NUCLEOTIDE SEQUENCE</scope>
    <source>
        <strain evidence="9">PSN293</strain>
    </source>
</reference>
<feature type="compositionally biased region" description="Basic and acidic residues" evidence="6">
    <location>
        <begin position="415"/>
        <end position="428"/>
    </location>
</feature>
<feature type="transmembrane region" description="Helical" evidence="7">
    <location>
        <begin position="56"/>
        <end position="84"/>
    </location>
</feature>
<sequence>MSLPVPSTVFEKTSDQFISEHGFRVVLWIGLALCFTTFSLRSYIRYVCFGKLLAEDYLMVLAFCVLVAIATISLIFLGDVYWVLAVENGKVIPGPDVFDRIGKSLRASGLISVLNMIGIWTIKLNFMLFFYRLGHQIRVYRIFWWIAVVVVMSCGIVALGVVPYRCHFQDVLSAIAECGTTDGLTHVYVTYIASVAVDALSDFIILCFPIMVLWRTKIGLRQKVVLSSIFSLVGFTIAVTIVRGSIFGGTYKSIYDVDRKVMDTSWLMFWFYIQYITSFIVACLVSFRSLWAHREQQTRDKSEKERLAARARAEFYARQHGSSSLKNKTGGSGQTYTTGISSQASRWTRFQETVFSTFRDLEGTNLSQDDVLLDNRHASSIMVQGDYMPGDHEMNWSTTSKVRAEEVSQVGTSARGHDSLSSRGRDSL</sequence>
<keyword evidence="4 7" id="KW-0472">Membrane</keyword>
<evidence type="ECO:0000256" key="4">
    <source>
        <dbReference type="ARBA" id="ARBA00023136"/>
    </source>
</evidence>
<feature type="region of interest" description="Disordered" evidence="6">
    <location>
        <begin position="392"/>
        <end position="428"/>
    </location>
</feature>
<evidence type="ECO:0000256" key="5">
    <source>
        <dbReference type="ARBA" id="ARBA00038359"/>
    </source>
</evidence>
<comment type="caution">
    <text evidence="9">The sequence shown here is derived from an EMBL/GenBank/DDBJ whole genome shotgun (WGS) entry which is preliminary data.</text>
</comment>
<dbReference type="GO" id="GO:0016020">
    <property type="term" value="C:membrane"/>
    <property type="evidence" value="ECO:0007669"/>
    <property type="project" value="UniProtKB-SubCell"/>
</dbReference>
<keyword evidence="2 7" id="KW-0812">Transmembrane</keyword>
<evidence type="ECO:0000259" key="8">
    <source>
        <dbReference type="Pfam" id="PF20684"/>
    </source>
</evidence>
<dbReference type="PANTHER" id="PTHR33048">
    <property type="entry name" value="PTH11-LIKE INTEGRAL MEMBRANE PROTEIN (AFU_ORTHOLOGUE AFUA_5G11245)"/>
    <property type="match status" value="1"/>
</dbReference>
<dbReference type="EMBL" id="MU858139">
    <property type="protein sequence ID" value="KAK4211843.1"/>
    <property type="molecule type" value="Genomic_DNA"/>
</dbReference>
<keyword evidence="10" id="KW-1185">Reference proteome</keyword>
<feature type="transmembrane region" description="Helical" evidence="7">
    <location>
        <begin position="191"/>
        <end position="212"/>
    </location>
</feature>
<feature type="domain" description="Rhodopsin" evidence="8">
    <location>
        <begin position="40"/>
        <end position="292"/>
    </location>
</feature>
<comment type="subcellular location">
    <subcellularLocation>
        <location evidence="1">Membrane</location>
        <topology evidence="1">Multi-pass membrane protein</topology>
    </subcellularLocation>
</comment>